<reference evidence="10" key="1">
    <citation type="submission" date="2025-08" db="UniProtKB">
        <authorList>
            <consortium name="Ensembl"/>
        </authorList>
    </citation>
    <scope>IDENTIFICATION</scope>
</reference>
<reference evidence="10" key="2">
    <citation type="submission" date="2025-09" db="UniProtKB">
        <authorList>
            <consortium name="Ensembl"/>
        </authorList>
    </citation>
    <scope>IDENTIFICATION</scope>
</reference>
<evidence type="ECO:0000256" key="4">
    <source>
        <dbReference type="ARBA" id="ARBA00022734"/>
    </source>
</evidence>
<dbReference type="AlphaFoldDB" id="A0A3B4XCS7"/>
<feature type="transmembrane region" description="Helical" evidence="8">
    <location>
        <begin position="328"/>
        <end position="355"/>
    </location>
</feature>
<keyword evidence="5 8" id="KW-1133">Transmembrane helix</keyword>
<keyword evidence="3" id="KW-0732">Signal</keyword>
<feature type="transmembrane region" description="Helical" evidence="8">
    <location>
        <begin position="67"/>
        <end position="99"/>
    </location>
</feature>
<evidence type="ECO:0000256" key="2">
    <source>
        <dbReference type="ARBA" id="ARBA00022692"/>
    </source>
</evidence>
<dbReference type="SUPFAM" id="SSF56436">
    <property type="entry name" value="C-type lectin-like"/>
    <property type="match status" value="1"/>
</dbReference>
<evidence type="ECO:0000256" key="8">
    <source>
        <dbReference type="SAM" id="Phobius"/>
    </source>
</evidence>
<evidence type="ECO:0000256" key="1">
    <source>
        <dbReference type="ARBA" id="ARBA00004479"/>
    </source>
</evidence>
<keyword evidence="6 8" id="KW-0472">Membrane</keyword>
<dbReference type="InterPro" id="IPR051505">
    <property type="entry name" value="C-type_lectin_domain"/>
</dbReference>
<protein>
    <submittedName>
        <fullName evidence="10">Chondrolectin</fullName>
    </submittedName>
</protein>
<evidence type="ECO:0000259" key="9">
    <source>
        <dbReference type="PROSITE" id="PS50041"/>
    </source>
</evidence>
<keyword evidence="11" id="KW-1185">Reference proteome</keyword>
<keyword evidence="2 8" id="KW-0812">Transmembrane</keyword>
<dbReference type="GO" id="GO:0030246">
    <property type="term" value="F:carbohydrate binding"/>
    <property type="evidence" value="ECO:0007669"/>
    <property type="project" value="UniProtKB-KW"/>
</dbReference>
<comment type="subcellular location">
    <subcellularLocation>
        <location evidence="1">Membrane</location>
        <topology evidence="1">Single-pass type I membrane protein</topology>
    </subcellularLocation>
</comment>
<evidence type="ECO:0000313" key="10">
    <source>
        <dbReference type="Ensembl" id="ENSSLDP00000010183.1"/>
    </source>
</evidence>
<dbReference type="SMART" id="SM00034">
    <property type="entry name" value="CLECT"/>
    <property type="match status" value="1"/>
</dbReference>
<dbReference type="InterPro" id="IPR001304">
    <property type="entry name" value="C-type_lectin-like"/>
</dbReference>
<name>A0A3B4XCS7_SERLL</name>
<dbReference type="PROSITE" id="PS50041">
    <property type="entry name" value="C_TYPE_LECTIN_2"/>
    <property type="match status" value="1"/>
</dbReference>
<accession>A0A3B4XCS7</accession>
<dbReference type="PANTHER" id="PTHR14789:SF1">
    <property type="entry name" value="CHONDROLECTIN"/>
    <property type="match status" value="1"/>
</dbReference>
<dbReference type="GO" id="GO:0050772">
    <property type="term" value="P:positive regulation of axonogenesis"/>
    <property type="evidence" value="ECO:0007669"/>
    <property type="project" value="Ensembl"/>
</dbReference>
<evidence type="ECO:0000313" key="11">
    <source>
        <dbReference type="Proteomes" id="UP000261360"/>
    </source>
</evidence>
<dbReference type="InterPro" id="IPR016186">
    <property type="entry name" value="C-type_lectin-like/link_sf"/>
</dbReference>
<dbReference type="InterPro" id="IPR016187">
    <property type="entry name" value="CTDL_fold"/>
</dbReference>
<keyword evidence="4" id="KW-0430">Lectin</keyword>
<feature type="region of interest" description="Disordered" evidence="7">
    <location>
        <begin position="286"/>
        <end position="314"/>
    </location>
</feature>
<proteinExistence type="predicted"/>
<evidence type="ECO:0000256" key="7">
    <source>
        <dbReference type="SAM" id="MobiDB-lite"/>
    </source>
</evidence>
<dbReference type="Pfam" id="PF00059">
    <property type="entry name" value="Lectin_C"/>
    <property type="match status" value="1"/>
</dbReference>
<dbReference type="Proteomes" id="UP000261360">
    <property type="component" value="Unplaced"/>
</dbReference>
<evidence type="ECO:0000256" key="6">
    <source>
        <dbReference type="ARBA" id="ARBA00023136"/>
    </source>
</evidence>
<sequence>MGGGWEEGERMGAVSSVCRQKQFLCQASPEQRNWRTRKHGNRGGSKAFILKFYKKITTLKKSISDRIYLLISSFLFLCSTMTFYPVMLLNLGVVMAMMVDQVNGARVLSGQTVCSGGPGRPCYKIAYFHDMSSRVAFREACRACEMDGGSLLSIESPAEQTDIEHLLQELRSGAVGGAGGGAGGGIADGDFWIGLTRVDGVDQSHPELSNTFTSCPQLYHWTDGSPASFRNWYFDEPSCGGEACVVMYHQPTALPGLGGAYLYQWNDDRCNMKHNFICKYQPESHGVTGHTPGGRSTETTAGGGGVKQSAGSEGGHPQVITAGASGMLLVYVIIPTIPLLLLILVASGTCCFQMLSRSTPRTKTAADQSNLWISRTPKLDSMEV</sequence>
<dbReference type="FunFam" id="3.10.100.10:FF:000006">
    <property type="entry name" value="Layilin b"/>
    <property type="match status" value="1"/>
</dbReference>
<dbReference type="GeneTree" id="ENSGT00390000001844"/>
<evidence type="ECO:0000256" key="5">
    <source>
        <dbReference type="ARBA" id="ARBA00022989"/>
    </source>
</evidence>
<dbReference type="Ensembl" id="ENSSLDT00000010552.1">
    <property type="protein sequence ID" value="ENSSLDP00000010183.1"/>
    <property type="gene ID" value="ENSSLDG00000008123.1"/>
</dbReference>
<feature type="domain" description="C-type lectin" evidence="9">
    <location>
        <begin position="118"/>
        <end position="279"/>
    </location>
</feature>
<dbReference type="Gene3D" id="3.10.100.10">
    <property type="entry name" value="Mannose-Binding Protein A, subunit A"/>
    <property type="match status" value="1"/>
</dbReference>
<dbReference type="PANTHER" id="PTHR14789">
    <property type="entry name" value="CHONDROLECTIN VARIANT CHODLFDELTAE"/>
    <property type="match status" value="1"/>
</dbReference>
<dbReference type="GO" id="GO:0016020">
    <property type="term" value="C:membrane"/>
    <property type="evidence" value="ECO:0007669"/>
    <property type="project" value="UniProtKB-SubCell"/>
</dbReference>
<evidence type="ECO:0000256" key="3">
    <source>
        <dbReference type="ARBA" id="ARBA00022729"/>
    </source>
</evidence>
<organism evidence="10 11">
    <name type="scientific">Seriola lalandi dorsalis</name>
    <dbReference type="NCBI Taxonomy" id="1841481"/>
    <lineage>
        <taxon>Eukaryota</taxon>
        <taxon>Metazoa</taxon>
        <taxon>Chordata</taxon>
        <taxon>Craniata</taxon>
        <taxon>Vertebrata</taxon>
        <taxon>Euteleostomi</taxon>
        <taxon>Actinopterygii</taxon>
        <taxon>Neopterygii</taxon>
        <taxon>Teleostei</taxon>
        <taxon>Neoteleostei</taxon>
        <taxon>Acanthomorphata</taxon>
        <taxon>Carangaria</taxon>
        <taxon>Carangiformes</taxon>
        <taxon>Carangidae</taxon>
        <taxon>Seriola</taxon>
    </lineage>
</organism>
<dbReference type="GO" id="GO:0008045">
    <property type="term" value="P:motor neuron axon guidance"/>
    <property type="evidence" value="ECO:0007669"/>
    <property type="project" value="Ensembl"/>
</dbReference>